<reference evidence="5" key="1">
    <citation type="submission" date="2021-01" db="EMBL/GenBank/DDBJ databases">
        <title>YIM 132084 draft genome.</title>
        <authorList>
            <person name="An D."/>
        </authorList>
    </citation>
    <scope>NUCLEOTIDE SEQUENCE</scope>
    <source>
        <strain evidence="5">YIM 132084</strain>
    </source>
</reference>
<evidence type="ECO:0000256" key="1">
    <source>
        <dbReference type="ARBA" id="ARBA00010062"/>
    </source>
</evidence>
<dbReference type="InterPro" id="IPR028081">
    <property type="entry name" value="Leu-bd"/>
</dbReference>
<feature type="signal peptide" evidence="3">
    <location>
        <begin position="1"/>
        <end position="25"/>
    </location>
</feature>
<evidence type="ECO:0000313" key="6">
    <source>
        <dbReference type="Proteomes" id="UP000663792"/>
    </source>
</evidence>
<keyword evidence="2 3" id="KW-0732">Signal</keyword>
<feature type="domain" description="Leucine-binding protein" evidence="4">
    <location>
        <begin position="57"/>
        <end position="391"/>
    </location>
</feature>
<dbReference type="PROSITE" id="PS51257">
    <property type="entry name" value="PROKAR_LIPOPROTEIN"/>
    <property type="match status" value="1"/>
</dbReference>
<evidence type="ECO:0000259" key="4">
    <source>
        <dbReference type="Pfam" id="PF13458"/>
    </source>
</evidence>
<gene>
    <name evidence="5" type="ORF">JL106_11045</name>
</gene>
<evidence type="ECO:0000256" key="3">
    <source>
        <dbReference type="SAM" id="SignalP"/>
    </source>
</evidence>
<protein>
    <submittedName>
        <fullName evidence="5">ABC transporter substrate-binding protein</fullName>
    </submittedName>
</protein>
<accession>A0A938YDZ2</accession>
<comment type="similarity">
    <text evidence="1">Belongs to the leucine-binding protein family.</text>
</comment>
<evidence type="ECO:0000313" key="5">
    <source>
        <dbReference type="EMBL" id="MBM9467818.1"/>
    </source>
</evidence>
<evidence type="ECO:0000256" key="2">
    <source>
        <dbReference type="ARBA" id="ARBA00022729"/>
    </source>
</evidence>
<dbReference type="EMBL" id="JAERWK010000014">
    <property type="protein sequence ID" value="MBM9467818.1"/>
    <property type="molecule type" value="Genomic_DNA"/>
</dbReference>
<dbReference type="Proteomes" id="UP000663792">
    <property type="component" value="Unassembled WGS sequence"/>
</dbReference>
<feature type="chain" id="PRO_5038525748" evidence="3">
    <location>
        <begin position="26"/>
        <end position="430"/>
    </location>
</feature>
<dbReference type="InterPro" id="IPR028082">
    <property type="entry name" value="Peripla_BP_I"/>
</dbReference>
<organism evidence="5 6">
    <name type="scientific">Nakamurella leprariae</name>
    <dbReference type="NCBI Taxonomy" id="2803911"/>
    <lineage>
        <taxon>Bacteria</taxon>
        <taxon>Bacillati</taxon>
        <taxon>Actinomycetota</taxon>
        <taxon>Actinomycetes</taxon>
        <taxon>Nakamurellales</taxon>
        <taxon>Nakamurellaceae</taxon>
        <taxon>Nakamurella</taxon>
    </lineage>
</organism>
<sequence>MMNAGWKRWASLVAAGALGAAALTACGSGRSATVDAGGTAGGSSDSAACSPGVTDTEIKIGQSSLQSGPGAAYKALVDGARAVFDEVNESGGVTMGDGKTRKIDYISLDDGYDPARAVVNVKQLVEQDQVAAFFGNTGTSAILAYIDYTTDKGVPLILPAGSPPAELVDRYRDGTAMLALYTNATVDFENVVRVKAIAADNPDAKIAVLYSNEETGKTQLEAFQQAMAGTGLEIVAEESYEVTAPSIDSQITNLRGSDADTFAMLGSGSFITMALKKIEELDWHPEKWITAANPSVDLITPAGPGATDDVKSIAWGKGAGMIGLDTDPAVIEYGQWATENGYDPTDDLFMAGTVSARTFLQVLEATDGCTGEAIFDAAKTAELDTGWSLPGVTYASTDDNPSYVNQAVVVAFDPAQNGWVVGTEVYSADD</sequence>
<dbReference type="PANTHER" id="PTHR47235:SF1">
    <property type="entry name" value="BLR6548 PROTEIN"/>
    <property type="match status" value="1"/>
</dbReference>
<dbReference type="Pfam" id="PF13458">
    <property type="entry name" value="Peripla_BP_6"/>
    <property type="match status" value="1"/>
</dbReference>
<dbReference type="AlphaFoldDB" id="A0A938YDZ2"/>
<comment type="caution">
    <text evidence="5">The sequence shown here is derived from an EMBL/GenBank/DDBJ whole genome shotgun (WGS) entry which is preliminary data.</text>
</comment>
<name>A0A938YDZ2_9ACTN</name>
<dbReference type="CDD" id="cd06343">
    <property type="entry name" value="PBP1_ABC_ligand_binding-like"/>
    <property type="match status" value="1"/>
</dbReference>
<dbReference type="PANTHER" id="PTHR47235">
    <property type="entry name" value="BLR6548 PROTEIN"/>
    <property type="match status" value="1"/>
</dbReference>
<dbReference type="RefSeq" id="WP_205260781.1">
    <property type="nucleotide sequence ID" value="NZ_JAERWK010000014.1"/>
</dbReference>
<proteinExistence type="inferred from homology"/>
<dbReference type="Gene3D" id="3.40.50.2300">
    <property type="match status" value="2"/>
</dbReference>
<dbReference type="SUPFAM" id="SSF53822">
    <property type="entry name" value="Periplasmic binding protein-like I"/>
    <property type="match status" value="1"/>
</dbReference>
<keyword evidence="6" id="KW-1185">Reference proteome</keyword>